<comment type="caution">
    <text evidence="8">The sequence shown here is derived from an EMBL/GenBank/DDBJ whole genome shotgun (WGS) entry which is preliminary data.</text>
</comment>
<name>A0A6N7LYZ2_9GAMM</name>
<dbReference type="GO" id="GO:0004130">
    <property type="term" value="F:cytochrome-c peroxidase activity"/>
    <property type="evidence" value="ECO:0007669"/>
    <property type="project" value="TreeGrafter"/>
</dbReference>
<dbReference type="InterPro" id="IPR036909">
    <property type="entry name" value="Cyt_c-like_dom_sf"/>
</dbReference>
<dbReference type="AlphaFoldDB" id="A0A6N7LYZ2"/>
<dbReference type="Pfam" id="PF03150">
    <property type="entry name" value="CCP_MauG"/>
    <property type="match status" value="1"/>
</dbReference>
<keyword evidence="9" id="KW-1185">Reference proteome</keyword>
<dbReference type="EMBL" id="WIRE01000001">
    <property type="protein sequence ID" value="MQX54325.1"/>
    <property type="molecule type" value="Genomic_DNA"/>
</dbReference>
<dbReference type="InterPro" id="IPR009056">
    <property type="entry name" value="Cyt_c-like_dom"/>
</dbReference>
<dbReference type="Gene3D" id="1.10.760.10">
    <property type="entry name" value="Cytochrome c-like domain"/>
    <property type="match status" value="2"/>
</dbReference>
<dbReference type="SUPFAM" id="SSF46626">
    <property type="entry name" value="Cytochrome c"/>
    <property type="match status" value="2"/>
</dbReference>
<feature type="domain" description="Cytochrome c" evidence="7">
    <location>
        <begin position="68"/>
        <end position="250"/>
    </location>
</feature>
<accession>A0A6N7LYZ2</accession>
<dbReference type="PANTHER" id="PTHR30600">
    <property type="entry name" value="CYTOCHROME C PEROXIDASE-RELATED"/>
    <property type="match status" value="1"/>
</dbReference>
<dbReference type="InterPro" id="IPR051395">
    <property type="entry name" value="Cytochrome_c_Peroxidase/MauG"/>
</dbReference>
<evidence type="ECO:0000256" key="3">
    <source>
        <dbReference type="ARBA" id="ARBA00022723"/>
    </source>
</evidence>
<dbReference type="PROSITE" id="PS51257">
    <property type="entry name" value="PROKAR_LIPOPROTEIN"/>
    <property type="match status" value="1"/>
</dbReference>
<dbReference type="GO" id="GO:0009055">
    <property type="term" value="F:electron transfer activity"/>
    <property type="evidence" value="ECO:0007669"/>
    <property type="project" value="InterPro"/>
</dbReference>
<evidence type="ECO:0000256" key="6">
    <source>
        <dbReference type="PROSITE-ProRule" id="PRU00433"/>
    </source>
</evidence>
<keyword evidence="3 6" id="KW-0479">Metal-binding</keyword>
<evidence type="ECO:0000313" key="8">
    <source>
        <dbReference type="EMBL" id="MQX54325.1"/>
    </source>
</evidence>
<dbReference type="Proteomes" id="UP000469421">
    <property type="component" value="Unassembled WGS sequence"/>
</dbReference>
<evidence type="ECO:0000259" key="7">
    <source>
        <dbReference type="PROSITE" id="PS51007"/>
    </source>
</evidence>
<organism evidence="8 9">
    <name type="scientific">Alcanivorax sediminis</name>
    <dbReference type="NCBI Taxonomy" id="2663008"/>
    <lineage>
        <taxon>Bacteria</taxon>
        <taxon>Pseudomonadati</taxon>
        <taxon>Pseudomonadota</taxon>
        <taxon>Gammaproteobacteria</taxon>
        <taxon>Oceanospirillales</taxon>
        <taxon>Alcanivoracaceae</taxon>
        <taxon>Alcanivorax</taxon>
    </lineage>
</organism>
<sequence length="505" mass="53672">MSEGFRSAAVSIAAAVLLSACGGEGSSDDNRNGAESLTLDQKVSAVAKINGITGDPTTGRTLPSITDPKARLGMQLFFSKALGGDLDSACVSCHHPLLGGGDNLSLSIGVEAVLPDLLGPGREHRMDGHEYDGGPTVPRNAPSTFNIVFYDEVLFHDGRVESLGKANPNGEGDAIRTPDSAFGVADVNAGANLSAAQARFPVTSPEEMRGHTFQAGTTTAALRTALEERLKGEDMEMALAAMNDWLSAFQTGFADPMGVADDLITYDHIADALAAYQNSQVLVDNPWKDYLAGDTKAISDDAKRGALLFYTPVAKGGAGCSGCHSGDFFTDEQFHVVGMPQVGRGKGDGVVEPHDNDYGRFRETKEDDDKFAFRTPHLLNVAKTGPWGHAGAYTSLEAVVRHHLNPQLAFDNYDLSQLAPFVQTQTDNIVLNTQQALDQLAALRLAGKSKLVNADLTDVQVSQLLAFLNALTDPCLDDRDCMAKWIPGDDVPDPDGLRVKALGTL</sequence>
<proteinExistence type="predicted"/>
<evidence type="ECO:0000313" key="9">
    <source>
        <dbReference type="Proteomes" id="UP000469421"/>
    </source>
</evidence>
<evidence type="ECO:0000256" key="5">
    <source>
        <dbReference type="ARBA" id="ARBA00023004"/>
    </source>
</evidence>
<dbReference type="PROSITE" id="PS51007">
    <property type="entry name" value="CYTC"/>
    <property type="match status" value="2"/>
</dbReference>
<comment type="subcellular location">
    <subcellularLocation>
        <location evidence="1">Cell envelope</location>
    </subcellularLocation>
</comment>
<dbReference type="InterPro" id="IPR004852">
    <property type="entry name" value="Di-haem_cyt_c_peroxidsae"/>
</dbReference>
<feature type="domain" description="Cytochrome c" evidence="7">
    <location>
        <begin position="300"/>
        <end position="472"/>
    </location>
</feature>
<protein>
    <submittedName>
        <fullName evidence="8">Cytochrome-c peroxidase</fullName>
    </submittedName>
</protein>
<evidence type="ECO:0000256" key="1">
    <source>
        <dbReference type="ARBA" id="ARBA00004196"/>
    </source>
</evidence>
<dbReference type="GO" id="GO:0030313">
    <property type="term" value="C:cell envelope"/>
    <property type="evidence" value="ECO:0007669"/>
    <property type="project" value="UniProtKB-SubCell"/>
</dbReference>
<dbReference type="RefSeq" id="WP_153501606.1">
    <property type="nucleotide sequence ID" value="NZ_WIRE01000001.1"/>
</dbReference>
<keyword evidence="8" id="KW-0575">Peroxidase</keyword>
<dbReference type="GO" id="GO:0020037">
    <property type="term" value="F:heme binding"/>
    <property type="evidence" value="ECO:0007669"/>
    <property type="project" value="InterPro"/>
</dbReference>
<dbReference type="GO" id="GO:0046872">
    <property type="term" value="F:metal ion binding"/>
    <property type="evidence" value="ECO:0007669"/>
    <property type="project" value="UniProtKB-KW"/>
</dbReference>
<keyword evidence="4" id="KW-0560">Oxidoreductase</keyword>
<reference evidence="8 9" key="1">
    <citation type="submission" date="2019-10" db="EMBL/GenBank/DDBJ databases">
        <title>Alcanivorax sp.PA15-N-34 draft genome sequence.</title>
        <authorList>
            <person name="Liao X."/>
            <person name="Shao Z."/>
        </authorList>
    </citation>
    <scope>NUCLEOTIDE SEQUENCE [LARGE SCALE GENOMIC DNA]</scope>
    <source>
        <strain evidence="8 9">PA15-N-34</strain>
    </source>
</reference>
<evidence type="ECO:0000256" key="2">
    <source>
        <dbReference type="ARBA" id="ARBA00022617"/>
    </source>
</evidence>
<gene>
    <name evidence="8" type="ORF">GFN93_13800</name>
</gene>
<keyword evidence="5 6" id="KW-0408">Iron</keyword>
<keyword evidence="2 6" id="KW-0349">Heme</keyword>
<evidence type="ECO:0000256" key="4">
    <source>
        <dbReference type="ARBA" id="ARBA00023002"/>
    </source>
</evidence>